<feature type="domain" description="Calcineurin-like phosphoesterase" evidence="1">
    <location>
        <begin position="67"/>
        <end position="233"/>
    </location>
</feature>
<dbReference type="InParanoid" id="A0A165FPI5"/>
<dbReference type="OrthoDB" id="630188at2759"/>
<evidence type="ECO:0000313" key="2">
    <source>
        <dbReference type="EMBL" id="KZF21227.1"/>
    </source>
</evidence>
<proteinExistence type="predicted"/>
<dbReference type="GeneID" id="28894593"/>
<gene>
    <name evidence="2" type="ORF">L228DRAFT_168518</name>
</gene>
<dbReference type="InterPro" id="IPR051693">
    <property type="entry name" value="UPF0046_metallophosphoest"/>
</dbReference>
<keyword evidence="3" id="KW-1185">Reference proteome</keyword>
<evidence type="ECO:0000313" key="3">
    <source>
        <dbReference type="Proteomes" id="UP000076632"/>
    </source>
</evidence>
<protein>
    <submittedName>
        <fullName evidence="2">Metallo-dependent phosphatase</fullName>
    </submittedName>
</protein>
<evidence type="ECO:0000259" key="1">
    <source>
        <dbReference type="Pfam" id="PF00149"/>
    </source>
</evidence>
<dbReference type="RefSeq" id="XP_018186782.1">
    <property type="nucleotide sequence ID" value="XM_018329456.1"/>
</dbReference>
<dbReference type="GO" id="GO:0016787">
    <property type="term" value="F:hydrolase activity"/>
    <property type="evidence" value="ECO:0007669"/>
    <property type="project" value="InterPro"/>
</dbReference>
<dbReference type="EMBL" id="KV407461">
    <property type="protein sequence ID" value="KZF21227.1"/>
    <property type="molecule type" value="Genomic_DNA"/>
</dbReference>
<dbReference type="Proteomes" id="UP000076632">
    <property type="component" value="Unassembled WGS sequence"/>
</dbReference>
<organism evidence="2 3">
    <name type="scientific">Xylona heveae (strain CBS 132557 / TC161)</name>
    <dbReference type="NCBI Taxonomy" id="1328760"/>
    <lineage>
        <taxon>Eukaryota</taxon>
        <taxon>Fungi</taxon>
        <taxon>Dikarya</taxon>
        <taxon>Ascomycota</taxon>
        <taxon>Pezizomycotina</taxon>
        <taxon>Xylonomycetes</taxon>
        <taxon>Xylonales</taxon>
        <taxon>Xylonaceae</taxon>
        <taxon>Xylona</taxon>
    </lineage>
</organism>
<name>A0A165FPI5_XYLHT</name>
<reference evidence="2 3" key="1">
    <citation type="journal article" date="2016" name="Fungal Biol.">
        <title>The genome of Xylona heveae provides a window into fungal endophytism.</title>
        <authorList>
            <person name="Gazis R."/>
            <person name="Kuo A."/>
            <person name="Riley R."/>
            <person name="LaButti K."/>
            <person name="Lipzen A."/>
            <person name="Lin J."/>
            <person name="Amirebrahimi M."/>
            <person name="Hesse C.N."/>
            <person name="Spatafora J.W."/>
            <person name="Henrissat B."/>
            <person name="Hainaut M."/>
            <person name="Grigoriev I.V."/>
            <person name="Hibbett D.S."/>
        </authorList>
    </citation>
    <scope>NUCLEOTIDE SEQUENCE [LARGE SCALE GENOMIC DNA]</scope>
    <source>
        <strain evidence="2 3">TC161</strain>
    </source>
</reference>
<dbReference type="PANTHER" id="PTHR12905">
    <property type="entry name" value="METALLOPHOSPHOESTERASE"/>
    <property type="match status" value="1"/>
</dbReference>
<dbReference type="CDD" id="cd07379">
    <property type="entry name" value="MPP_239FB"/>
    <property type="match status" value="1"/>
</dbReference>
<dbReference type="InterPro" id="IPR029052">
    <property type="entry name" value="Metallo-depent_PP-like"/>
</dbReference>
<dbReference type="OMA" id="PHHDAWS"/>
<dbReference type="Gene3D" id="3.60.21.10">
    <property type="match status" value="1"/>
</dbReference>
<dbReference type="Pfam" id="PF00149">
    <property type="entry name" value="Metallophos"/>
    <property type="match status" value="1"/>
</dbReference>
<dbReference type="PANTHER" id="PTHR12905:SF18">
    <property type="entry name" value="ESTER HYDROLASE, PUTATIVE (AFU_ORTHOLOGUE AFUA_4G03130)-RELATED"/>
    <property type="match status" value="1"/>
</dbReference>
<sequence length="321" mass="36252">MPLIVSRRGSIFEPLSPLDYFFESPLKFIACRVYLFLLSLCRPPRPSGPKRKPLRVVCVSDTHCHTRPLPDGDLLIHSGDLTNIGSVEHIQAQVDWLKTLPHTEKVVIAGNHDSYFDPASRRTEDQDKSINWGDIHYLERSSVNLTFSTHEGRTLKIYGAPQIPQCGGTNFAFQHPRHVDTWSDSVPMDTDILVTHAPPKYHLDLPEGLGCKFLLNEVWRVKPTLHVFGHVHAGHGQEIVSWDEGQQLYERIAAKRSSGILADMVDIRGWLDAWKIFFYGIRSLWRSRINGDSTGMGLMVNAALVYRSTGKLGNPIEVVEL</sequence>
<dbReference type="SUPFAM" id="SSF56300">
    <property type="entry name" value="Metallo-dependent phosphatases"/>
    <property type="match status" value="1"/>
</dbReference>
<accession>A0A165FPI5</accession>
<dbReference type="AlphaFoldDB" id="A0A165FPI5"/>
<dbReference type="InterPro" id="IPR004843">
    <property type="entry name" value="Calcineurin-like_PHP"/>
</dbReference>